<name>A0ABN8DB97_9STRA</name>
<reference evidence="1 2" key="1">
    <citation type="submission" date="2021-11" db="EMBL/GenBank/DDBJ databases">
        <authorList>
            <person name="Islam A."/>
            <person name="Islam S."/>
            <person name="Flora M.S."/>
            <person name="Rahman M."/>
            <person name="Ziaur R.M."/>
            <person name="Epstein J.H."/>
            <person name="Hassan M."/>
            <person name="Klassen M."/>
            <person name="Woodard K."/>
            <person name="Webb A."/>
            <person name="Webby R.J."/>
            <person name="El Zowalaty M.E."/>
        </authorList>
    </citation>
    <scope>NUCLEOTIDE SEQUENCE [LARGE SCALE GENOMIC DNA]</scope>
    <source>
        <strain evidence="1">Pbs1</strain>
    </source>
</reference>
<organism evidence="1 2">
    <name type="scientific">Peronospora belbahrii</name>
    <dbReference type="NCBI Taxonomy" id="622444"/>
    <lineage>
        <taxon>Eukaryota</taxon>
        <taxon>Sar</taxon>
        <taxon>Stramenopiles</taxon>
        <taxon>Oomycota</taxon>
        <taxon>Peronosporomycetes</taxon>
        <taxon>Peronosporales</taxon>
        <taxon>Peronosporaceae</taxon>
        <taxon>Peronospora</taxon>
    </lineage>
</organism>
<protein>
    <recommendedName>
        <fullName evidence="3">Reverse transcriptase domain-containing protein</fullName>
    </recommendedName>
</protein>
<proteinExistence type="predicted"/>
<comment type="caution">
    <text evidence="1">The sequence shown here is derived from an EMBL/GenBank/DDBJ whole genome shotgun (WGS) entry which is preliminary data.</text>
</comment>
<dbReference type="PANTHER" id="PTHR33064:SF37">
    <property type="entry name" value="RIBONUCLEASE H"/>
    <property type="match status" value="1"/>
</dbReference>
<evidence type="ECO:0000313" key="1">
    <source>
        <dbReference type="EMBL" id="CAH0522645.1"/>
    </source>
</evidence>
<sequence length="204" mass="23275">MPLINKLLEDLNGALWYSFLDIASWGLLGSRHDRKGKKRISASVTPLGLFEWLQMPFGLKNAPQTYQKLLDNALYEFYVSLKERVQRRPKICLHGEAGCKVGLLARLRARVGAKKVDYLNHRVSDQGLEAHPEDLQSLVDLPLPTTLKAMQSFLGSLNYYGRFIEDCAVYVSILYGSREVDFHDWRFKLRTGDSVVAKAEDEEK</sequence>
<dbReference type="SUPFAM" id="SSF56672">
    <property type="entry name" value="DNA/RNA polymerases"/>
    <property type="match status" value="1"/>
</dbReference>
<accession>A0ABN8DB97</accession>
<dbReference type="InterPro" id="IPR043502">
    <property type="entry name" value="DNA/RNA_pol_sf"/>
</dbReference>
<dbReference type="Gene3D" id="3.10.10.10">
    <property type="entry name" value="HIV Type 1 Reverse Transcriptase, subunit A, domain 1"/>
    <property type="match status" value="1"/>
</dbReference>
<dbReference type="InterPro" id="IPR051320">
    <property type="entry name" value="Viral_Replic_Matur_Polypro"/>
</dbReference>
<dbReference type="Gene3D" id="3.30.70.270">
    <property type="match status" value="2"/>
</dbReference>
<gene>
    <name evidence="1" type="ORF">PBS001_LOCUS9070</name>
</gene>
<dbReference type="InterPro" id="IPR043128">
    <property type="entry name" value="Rev_trsase/Diguanyl_cyclase"/>
</dbReference>
<evidence type="ECO:0000313" key="2">
    <source>
        <dbReference type="Proteomes" id="UP001158986"/>
    </source>
</evidence>
<dbReference type="PANTHER" id="PTHR33064">
    <property type="entry name" value="POL PROTEIN"/>
    <property type="match status" value="1"/>
</dbReference>
<keyword evidence="2" id="KW-1185">Reference proteome</keyword>
<evidence type="ECO:0008006" key="3">
    <source>
        <dbReference type="Google" id="ProtNLM"/>
    </source>
</evidence>
<dbReference type="EMBL" id="CAKLCB010000393">
    <property type="protein sequence ID" value="CAH0522645.1"/>
    <property type="molecule type" value="Genomic_DNA"/>
</dbReference>
<dbReference type="Proteomes" id="UP001158986">
    <property type="component" value="Unassembled WGS sequence"/>
</dbReference>